<keyword evidence="4" id="KW-0697">Rotamase</keyword>
<sequence>MMNKSDKVVFSEPPPEYAYHLLRGALDLFGKCPRELHDGQYRQASARAGETFSLESLVLSTPEARDAVFSEARLEAAVVEVTSRYPDHEAFLKDLNSNGLDETTLRRALHRELQFDTVMDKVSSQDVLVSDFDVKVFYQSRRDRFITPEKRTARHILITVNSAYQENTREAALDRIQQLALLLEQDAEKFPKLAQQHSECPTALQDGFLGNIPRGKLYPQLDVALFRLKKGEMSEVVESEAGFHLIRCEKIQLAQTVPLQRVEANIRHTLEQRRRREYQSAWLTQLKAAIPTQQGRDPSAEGSERYGVIK</sequence>
<dbReference type="EMBL" id="UOFM01000381">
    <property type="protein sequence ID" value="VAW81053.1"/>
    <property type="molecule type" value="Genomic_DNA"/>
</dbReference>
<evidence type="ECO:0000256" key="1">
    <source>
        <dbReference type="ARBA" id="ARBA00000971"/>
    </source>
</evidence>
<feature type="domain" description="PpiC" evidence="6">
    <location>
        <begin position="148"/>
        <end position="250"/>
    </location>
</feature>
<keyword evidence="5" id="KW-0413">Isomerase</keyword>
<dbReference type="EC" id="5.2.1.8" evidence="2"/>
<evidence type="ECO:0000256" key="5">
    <source>
        <dbReference type="ARBA" id="ARBA00023235"/>
    </source>
</evidence>
<evidence type="ECO:0000256" key="4">
    <source>
        <dbReference type="ARBA" id="ARBA00023110"/>
    </source>
</evidence>
<keyword evidence="3" id="KW-0732">Signal</keyword>
<dbReference type="PANTHER" id="PTHR47245:SF1">
    <property type="entry name" value="FOLDASE PROTEIN PRSA"/>
    <property type="match status" value="1"/>
</dbReference>
<dbReference type="Pfam" id="PF00639">
    <property type="entry name" value="Rotamase"/>
    <property type="match status" value="1"/>
</dbReference>
<reference evidence="7" key="1">
    <citation type="submission" date="2018-06" db="EMBL/GenBank/DDBJ databases">
        <authorList>
            <person name="Zhirakovskaya E."/>
        </authorList>
    </citation>
    <scope>NUCLEOTIDE SEQUENCE</scope>
</reference>
<evidence type="ECO:0000313" key="7">
    <source>
        <dbReference type="EMBL" id="VAW81053.1"/>
    </source>
</evidence>
<dbReference type="InterPro" id="IPR000297">
    <property type="entry name" value="PPIase_PpiC"/>
</dbReference>
<comment type="catalytic activity">
    <reaction evidence="1">
        <text>[protein]-peptidylproline (omega=180) = [protein]-peptidylproline (omega=0)</text>
        <dbReference type="Rhea" id="RHEA:16237"/>
        <dbReference type="Rhea" id="RHEA-COMP:10747"/>
        <dbReference type="Rhea" id="RHEA-COMP:10748"/>
        <dbReference type="ChEBI" id="CHEBI:83833"/>
        <dbReference type="ChEBI" id="CHEBI:83834"/>
        <dbReference type="EC" id="5.2.1.8"/>
    </reaction>
</comment>
<dbReference type="SUPFAM" id="SSF109998">
    <property type="entry name" value="Triger factor/SurA peptide-binding domain-like"/>
    <property type="match status" value="1"/>
</dbReference>
<dbReference type="InterPro" id="IPR050245">
    <property type="entry name" value="PrsA_foldase"/>
</dbReference>
<dbReference type="GO" id="GO:0003755">
    <property type="term" value="F:peptidyl-prolyl cis-trans isomerase activity"/>
    <property type="evidence" value="ECO:0007669"/>
    <property type="project" value="UniProtKB-KW"/>
</dbReference>
<dbReference type="InterPro" id="IPR014282">
    <property type="entry name" value="Nitrogen_fix_NifM"/>
</dbReference>
<evidence type="ECO:0000259" key="6">
    <source>
        <dbReference type="PROSITE" id="PS50198"/>
    </source>
</evidence>
<dbReference type="PANTHER" id="PTHR47245">
    <property type="entry name" value="PEPTIDYLPROLYL ISOMERASE"/>
    <property type="match status" value="1"/>
</dbReference>
<dbReference type="InterPro" id="IPR027304">
    <property type="entry name" value="Trigger_fact/SurA_dom_sf"/>
</dbReference>
<proteinExistence type="predicted"/>
<dbReference type="Gene3D" id="3.10.50.40">
    <property type="match status" value="1"/>
</dbReference>
<dbReference type="PROSITE" id="PS50198">
    <property type="entry name" value="PPIC_PPIASE_2"/>
    <property type="match status" value="1"/>
</dbReference>
<dbReference type="SUPFAM" id="SSF54534">
    <property type="entry name" value="FKBP-like"/>
    <property type="match status" value="1"/>
</dbReference>
<name>A0A3B0YYK9_9ZZZZ</name>
<evidence type="ECO:0000256" key="3">
    <source>
        <dbReference type="ARBA" id="ARBA00022729"/>
    </source>
</evidence>
<organism evidence="7">
    <name type="scientific">hydrothermal vent metagenome</name>
    <dbReference type="NCBI Taxonomy" id="652676"/>
    <lineage>
        <taxon>unclassified sequences</taxon>
        <taxon>metagenomes</taxon>
        <taxon>ecological metagenomes</taxon>
    </lineage>
</organism>
<gene>
    <name evidence="7" type="ORF">MNBD_GAMMA14-2496</name>
</gene>
<dbReference type="NCBIfam" id="TIGR02933">
    <property type="entry name" value="nifM_nitrog"/>
    <property type="match status" value="1"/>
</dbReference>
<dbReference type="InterPro" id="IPR046357">
    <property type="entry name" value="PPIase_dom_sf"/>
</dbReference>
<dbReference type="AlphaFoldDB" id="A0A3B0YYK9"/>
<accession>A0A3B0YYK9</accession>
<protein>
    <recommendedName>
        <fullName evidence="2">peptidylprolyl isomerase</fullName>
        <ecNumber evidence="2">5.2.1.8</ecNumber>
    </recommendedName>
</protein>
<evidence type="ECO:0000256" key="2">
    <source>
        <dbReference type="ARBA" id="ARBA00013194"/>
    </source>
</evidence>